<dbReference type="OrthoDB" id="5521008at2"/>
<gene>
    <name evidence="1" type="ORF">SAMN05216266_1516</name>
</gene>
<sequence length="103" mass="11644">MSDSVRIPVERLRQACALLLDHLAQNENGVVELERDYFWTIDDDTLYNVYAEPAELGVGQVSESWAHLEALLDGTDETPTRHLVWLAEVLRAVGTPKTRKPMP</sequence>
<dbReference type="RefSeq" id="WP_091680105.1">
    <property type="nucleotide sequence ID" value="NZ_FOKG01000051.1"/>
</dbReference>
<dbReference type="AlphaFoldDB" id="A0A1I1CSB9"/>
<keyword evidence="2" id="KW-1185">Reference proteome</keyword>
<dbReference type="STRING" id="490629.SAMN05216266_1516"/>
<dbReference type="Proteomes" id="UP000243799">
    <property type="component" value="Unassembled WGS sequence"/>
</dbReference>
<organism evidence="1 2">
    <name type="scientific">Amycolatopsis marina</name>
    <dbReference type="NCBI Taxonomy" id="490629"/>
    <lineage>
        <taxon>Bacteria</taxon>
        <taxon>Bacillati</taxon>
        <taxon>Actinomycetota</taxon>
        <taxon>Actinomycetes</taxon>
        <taxon>Pseudonocardiales</taxon>
        <taxon>Pseudonocardiaceae</taxon>
        <taxon>Amycolatopsis</taxon>
    </lineage>
</organism>
<proteinExistence type="predicted"/>
<evidence type="ECO:0000313" key="1">
    <source>
        <dbReference type="EMBL" id="SFB64956.1"/>
    </source>
</evidence>
<evidence type="ECO:0000313" key="2">
    <source>
        <dbReference type="Proteomes" id="UP000243799"/>
    </source>
</evidence>
<reference evidence="2" key="1">
    <citation type="submission" date="2016-10" db="EMBL/GenBank/DDBJ databases">
        <authorList>
            <person name="Varghese N."/>
            <person name="Submissions S."/>
        </authorList>
    </citation>
    <scope>NUCLEOTIDE SEQUENCE [LARGE SCALE GENOMIC DNA]</scope>
    <source>
        <strain evidence="2">CGMCC 4.3568</strain>
    </source>
</reference>
<dbReference type="EMBL" id="FOKG01000051">
    <property type="protein sequence ID" value="SFB64956.1"/>
    <property type="molecule type" value="Genomic_DNA"/>
</dbReference>
<name>A0A1I1CSB9_9PSEU</name>
<accession>A0A1I1CSB9</accession>
<protein>
    <submittedName>
        <fullName evidence="1">Uncharacterized protein</fullName>
    </submittedName>
</protein>